<dbReference type="OMA" id="WHNIDGY"/>
<reference evidence="9 10" key="1">
    <citation type="journal article" date="2011" name="Proc. Natl. Acad. Sci. U.S.A.">
        <title>Evolutionary erosion of yeast sex chromosomes by mating-type switching accidents.</title>
        <authorList>
            <person name="Gordon J.L."/>
            <person name="Armisen D."/>
            <person name="Proux-Wera E."/>
            <person name="Oheigeartaigh S.S."/>
            <person name="Byrne K.P."/>
            <person name="Wolfe K.H."/>
        </authorList>
    </citation>
    <scope>NUCLEOTIDE SEQUENCE [LARGE SCALE GENOMIC DNA]</scope>
    <source>
        <strain evidence="10">ATCC MYA-139 / BCRC 22969 / CBS 8797 / CCRC 22969 / KCTC 17520 / NBRC 10181 / NCYC 3082</strain>
    </source>
</reference>
<dbReference type="OrthoDB" id="9989144at2759"/>
<keyword evidence="5" id="KW-0443">Lipid metabolism</keyword>
<dbReference type="Pfam" id="PF00106">
    <property type="entry name" value="adh_short"/>
    <property type="match status" value="1"/>
</dbReference>
<organism evidence="9 10">
    <name type="scientific">Huiozyma naganishii (strain ATCC MYA-139 / BCRC 22969 / CBS 8797 / KCTC 17520 / NBRC 10181 / NCYC 3082 / Yp74L-3)</name>
    <name type="common">Yeast</name>
    <name type="synonym">Kazachstania naganishii</name>
    <dbReference type="NCBI Taxonomy" id="1071383"/>
    <lineage>
        <taxon>Eukaryota</taxon>
        <taxon>Fungi</taxon>
        <taxon>Dikarya</taxon>
        <taxon>Ascomycota</taxon>
        <taxon>Saccharomycotina</taxon>
        <taxon>Saccharomycetes</taxon>
        <taxon>Saccharomycetales</taxon>
        <taxon>Saccharomycetaceae</taxon>
        <taxon>Huiozyma</taxon>
    </lineage>
</organism>
<dbReference type="HOGENOM" id="CLU_029944_1_0_1"/>
<accession>J7S131</accession>
<dbReference type="EMBL" id="HE978320">
    <property type="protein sequence ID" value="CCK71277.1"/>
    <property type="molecule type" value="Genomic_DNA"/>
</dbReference>
<dbReference type="GO" id="GO:0005811">
    <property type="term" value="C:lipid droplet"/>
    <property type="evidence" value="ECO:0007669"/>
    <property type="project" value="EnsemblFungi"/>
</dbReference>
<dbReference type="EC" id="1.1.1.270" evidence="8"/>
<reference evidence="10" key="2">
    <citation type="submission" date="2012-08" db="EMBL/GenBank/DDBJ databases">
        <title>Genome sequence of Kazachstania naganishii.</title>
        <authorList>
            <person name="Gordon J.L."/>
            <person name="Armisen D."/>
            <person name="Proux-Wera E."/>
            <person name="OhEigeartaigh S.S."/>
            <person name="Byrne K.P."/>
            <person name="Wolfe K.H."/>
        </authorList>
    </citation>
    <scope>NUCLEOTIDE SEQUENCE [LARGE SCALE GENOMIC DNA]</scope>
    <source>
        <strain evidence="10">ATCC MYA-139 / BCRC 22969 / CBS 8797 / CCRC 22969 / KCTC 17520 / NBRC 10181 / NCYC 3082</strain>
    </source>
</reference>
<dbReference type="InterPro" id="IPR002347">
    <property type="entry name" value="SDR_fam"/>
</dbReference>
<evidence type="ECO:0000256" key="3">
    <source>
        <dbReference type="ARBA" id="ARBA00022955"/>
    </source>
</evidence>
<proteinExistence type="inferred from homology"/>
<dbReference type="eggNOG" id="KOG1478">
    <property type="taxonomic scope" value="Eukaryota"/>
</dbReference>
<dbReference type="SUPFAM" id="SSF51735">
    <property type="entry name" value="NAD(P)-binding Rossmann-fold domains"/>
    <property type="match status" value="1"/>
</dbReference>
<evidence type="ECO:0000256" key="5">
    <source>
        <dbReference type="ARBA" id="ARBA00023098"/>
    </source>
</evidence>
<dbReference type="KEGG" id="kng:KNAG_0G02190"/>
<dbReference type="RefSeq" id="XP_022465523.1">
    <property type="nucleotide sequence ID" value="XM_022609092.1"/>
</dbReference>
<comment type="similarity">
    <text evidence="7">Belongs to the short-chain dehydrogenases/reductases (SDR) family. ERG27 subfamily.</text>
</comment>
<dbReference type="PANTHER" id="PTHR43647:SF1">
    <property type="entry name" value="3-KETO-STEROID REDUCTASE ERG27"/>
    <property type="match status" value="1"/>
</dbReference>
<dbReference type="InterPro" id="IPR051593">
    <property type="entry name" value="Ergosterol_Biosynth_ERG27"/>
</dbReference>
<comment type="pathway">
    <text evidence="6">Steroid biosynthesis; zymosterol biosynthesis; zymosterol from lanosterol: step 5/6.</text>
</comment>
<dbReference type="Gene3D" id="3.40.50.720">
    <property type="entry name" value="NAD(P)-binding Rossmann-like Domain"/>
    <property type="match status" value="1"/>
</dbReference>
<dbReference type="PANTHER" id="PTHR43647">
    <property type="entry name" value="DEHYDROGENASE"/>
    <property type="match status" value="1"/>
</dbReference>
<dbReference type="GO" id="GO:0000253">
    <property type="term" value="F:3-beta-hydroxysteroid 3-dehydrogenase (NADP+) activity"/>
    <property type="evidence" value="ECO:0007669"/>
    <property type="project" value="UniProtKB-EC"/>
</dbReference>
<dbReference type="Proteomes" id="UP000006310">
    <property type="component" value="Chromosome 7"/>
</dbReference>
<keyword evidence="4" id="KW-0560">Oxidoreductase</keyword>
<evidence type="ECO:0000256" key="2">
    <source>
        <dbReference type="ARBA" id="ARBA00022857"/>
    </source>
</evidence>
<dbReference type="FunFam" id="3.40.50.720:FF:000525">
    <property type="entry name" value="3-keto-steroid reductase"/>
    <property type="match status" value="1"/>
</dbReference>
<keyword evidence="1" id="KW-0444">Lipid biosynthesis</keyword>
<sequence length="350" mass="39736">MTTNVRKEVAVITGTNSNLGLNIAYRLIESLDSSKRLTIVVTSRTLPRVREVIGLLKKHVIKLNKPLGTVDYDYLLVDFTNMVSVLGAWYELNKNYKAINYFFVNAAQGVYDGIDWVGAVKEVCTNPIDAVTFPSYKIQRVGVKSKDDMGLVFQANVFGPFYLLRKLLSQLEAGKARVVWVSSIMAEPKYFSPKDMQLLESNSSYEGSKRLVDLLHVATYQELKKRGIHQYVVQPGIFTSHSFYKYLNIFTYYGMLLLFYLARLLGSKWHNIDGYKAANAPVYVATLANPRFDTQNVKFGSATSFDGMEFIEKTPLDPTGSSDVHHYIEKKCEEWDVKLKDQISNTRVPI</sequence>
<evidence type="ECO:0000256" key="8">
    <source>
        <dbReference type="ARBA" id="ARBA00023621"/>
    </source>
</evidence>
<keyword evidence="3" id="KW-0752">Steroid biosynthesis</keyword>
<evidence type="ECO:0000256" key="6">
    <source>
        <dbReference type="ARBA" id="ARBA00023589"/>
    </source>
</evidence>
<dbReference type="GeneID" id="34527001"/>
<dbReference type="STRING" id="1071383.J7S131"/>
<gene>
    <name evidence="9" type="primary">KNAG0G02190</name>
    <name evidence="9" type="ordered locus">KNAG_0G02190</name>
</gene>
<dbReference type="InterPro" id="IPR036291">
    <property type="entry name" value="NAD(P)-bd_dom_sf"/>
</dbReference>
<evidence type="ECO:0000256" key="7">
    <source>
        <dbReference type="ARBA" id="ARBA00023593"/>
    </source>
</evidence>
<keyword evidence="2" id="KW-0521">NADP</keyword>
<dbReference type="GO" id="GO:0005741">
    <property type="term" value="C:mitochondrial outer membrane"/>
    <property type="evidence" value="ECO:0007669"/>
    <property type="project" value="TreeGrafter"/>
</dbReference>
<dbReference type="GO" id="GO:0005789">
    <property type="term" value="C:endoplasmic reticulum membrane"/>
    <property type="evidence" value="ECO:0007669"/>
    <property type="project" value="EnsemblFungi"/>
</dbReference>
<evidence type="ECO:0000256" key="1">
    <source>
        <dbReference type="ARBA" id="ARBA00022516"/>
    </source>
</evidence>
<keyword evidence="10" id="KW-1185">Reference proteome</keyword>
<dbReference type="AlphaFoldDB" id="J7S131"/>
<evidence type="ECO:0000313" key="9">
    <source>
        <dbReference type="EMBL" id="CCK71277.1"/>
    </source>
</evidence>
<name>J7S131_HUIN7</name>
<evidence type="ECO:0000256" key="4">
    <source>
        <dbReference type="ARBA" id="ARBA00023002"/>
    </source>
</evidence>
<protein>
    <recommendedName>
        <fullName evidence="8">3beta-hydroxysteroid 3-dehydrogenase</fullName>
        <ecNumber evidence="8">1.1.1.270</ecNumber>
    </recommendedName>
</protein>
<dbReference type="GO" id="GO:0006696">
    <property type="term" value="P:ergosterol biosynthetic process"/>
    <property type="evidence" value="ECO:0007669"/>
    <property type="project" value="EnsemblFungi"/>
</dbReference>
<evidence type="ECO:0000313" key="10">
    <source>
        <dbReference type="Proteomes" id="UP000006310"/>
    </source>
</evidence>